<comment type="caution">
    <text evidence="1">The sequence shown here is derived from an EMBL/GenBank/DDBJ whole genome shotgun (WGS) entry which is preliminary data.</text>
</comment>
<proteinExistence type="predicted"/>
<sequence length="696" mass="78476">MTSPCEIYYQSFKSYLGPPVVEGFRDSNAFKKDGRGKLQKLPHEQFMDLTTDVYDELIRRSEESKKMPFLPTSSSFSIKRNQARQKLGTLSDKRFKDLIGDLFIDLLIRFPDLDKNFKAAIKNFPKPSERPLPPITPPSPLRSSIFDLSNIMNDILDKKNLPSYSELPTSHTPFPSGLEGVSKKYEAELAVAYRINQELENKLMNKSFNTQDSKPPSGETSQTNIERSFSVLNQDYERLQREYERTKLTLNRAQDTVAVLTTENTQLKQTLSLYEAEGNESLASQFATLQRQHAEMKHEYQVEMEGLRRRYLDLESAQSKHLSVIESIGKNNEVLEIKLSQVNRALETSQQDNSMYMKAESLFNSPSDNSQACLISNTVILQMRSATNQLLEASRKGTPEKVSLATKSIHAHAKILMETVVHFEGEVSGSKNNFRAQITQGKADFSTALSNILALTQQPKTPSTRFAEEIAKLLSSAESLQLLLQTNFCSLPYFSKSAIKASFIKASRPTKSLDAARFSSPSSLPMRTLSSPSSLLHQKSISADVLGYSHPWGDNSDDLMLEPLREYLEEQTEVIIRIIDHMMGFIRSDDFSSELADEVGAVHRKVQQMLVETKQYAAVPHLQESPRLESVLNSLRASNQRFLCLLEDLLPVVDSENPDPKDANSLTPTLRALKYRLATLAFELARHIKALVQSVS</sequence>
<protein>
    <submittedName>
        <fullName evidence="1">Component of the polarisome</fullName>
    </submittedName>
</protein>
<organism evidence="1 2">
    <name type="scientific">Entomophthora muscae</name>
    <dbReference type="NCBI Taxonomy" id="34485"/>
    <lineage>
        <taxon>Eukaryota</taxon>
        <taxon>Fungi</taxon>
        <taxon>Fungi incertae sedis</taxon>
        <taxon>Zoopagomycota</taxon>
        <taxon>Entomophthoromycotina</taxon>
        <taxon>Entomophthoromycetes</taxon>
        <taxon>Entomophthorales</taxon>
        <taxon>Entomophthoraceae</taxon>
        <taxon>Entomophthora</taxon>
    </lineage>
</organism>
<name>A0ACC2T192_9FUNG</name>
<gene>
    <name evidence="1" type="primary">SPA2_3</name>
    <name evidence="1" type="ORF">DSO57_1032411</name>
</gene>
<dbReference type="Proteomes" id="UP001165960">
    <property type="component" value="Unassembled WGS sequence"/>
</dbReference>
<accession>A0ACC2T192</accession>
<evidence type="ECO:0000313" key="2">
    <source>
        <dbReference type="Proteomes" id="UP001165960"/>
    </source>
</evidence>
<reference evidence="1" key="1">
    <citation type="submission" date="2022-04" db="EMBL/GenBank/DDBJ databases">
        <title>Genome of the entomopathogenic fungus Entomophthora muscae.</title>
        <authorList>
            <person name="Elya C."/>
            <person name="Lovett B.R."/>
            <person name="Lee E."/>
            <person name="Macias A.M."/>
            <person name="Hajek A.E."/>
            <person name="De Bivort B.L."/>
            <person name="Kasson M.T."/>
            <person name="De Fine Licht H.H."/>
            <person name="Stajich J.E."/>
        </authorList>
    </citation>
    <scope>NUCLEOTIDE SEQUENCE</scope>
    <source>
        <strain evidence="1">Berkeley</strain>
    </source>
</reference>
<keyword evidence="2" id="KW-1185">Reference proteome</keyword>
<evidence type="ECO:0000313" key="1">
    <source>
        <dbReference type="EMBL" id="KAJ9068072.1"/>
    </source>
</evidence>
<dbReference type="EMBL" id="QTSX02003793">
    <property type="protein sequence ID" value="KAJ9068072.1"/>
    <property type="molecule type" value="Genomic_DNA"/>
</dbReference>